<reference evidence="1 2" key="1">
    <citation type="submission" date="2019-10" db="EMBL/GenBank/DDBJ databases">
        <authorList>
            <person name="Karimi E."/>
        </authorList>
    </citation>
    <scope>NUCLEOTIDE SEQUENCE [LARGE SCALE GENOMIC DNA]</scope>
    <source>
        <strain evidence="1">Maribacter sp. 151</strain>
    </source>
</reference>
<dbReference type="Proteomes" id="UP000430202">
    <property type="component" value="Unassembled WGS sequence"/>
</dbReference>
<gene>
    <name evidence="1" type="ORF">MARI151_30052</name>
</gene>
<organism evidence="1 2">
    <name type="scientific">Maribacter litoralis</name>
    <dbReference type="NCBI Taxonomy" id="2059726"/>
    <lineage>
        <taxon>Bacteria</taxon>
        <taxon>Pseudomonadati</taxon>
        <taxon>Bacteroidota</taxon>
        <taxon>Flavobacteriia</taxon>
        <taxon>Flavobacteriales</taxon>
        <taxon>Flavobacteriaceae</taxon>
        <taxon>Maribacter</taxon>
    </lineage>
</organism>
<protein>
    <submittedName>
        <fullName evidence="1">Uncharacterized protein</fullName>
    </submittedName>
</protein>
<dbReference type="EMBL" id="CABWLR010000003">
    <property type="protein sequence ID" value="VXB57791.1"/>
    <property type="molecule type" value="Genomic_DNA"/>
</dbReference>
<accession>A0A653RPZ1</accession>
<evidence type="ECO:0000313" key="2">
    <source>
        <dbReference type="Proteomes" id="UP000430202"/>
    </source>
</evidence>
<evidence type="ECO:0000313" key="1">
    <source>
        <dbReference type="EMBL" id="VXB57791.1"/>
    </source>
</evidence>
<name>A0A653RPZ1_9FLAO</name>
<dbReference type="AlphaFoldDB" id="A0A653RPZ1"/>
<proteinExistence type="predicted"/>
<sequence length="66" mass="7840">MSQYLLTLLVYAGLLLASKLSFYIYKKIKSNSFELFQMKLTYKWFNFKSAVKLTFHGLFNDTIKFP</sequence>
<keyword evidence="2" id="KW-1185">Reference proteome</keyword>